<evidence type="ECO:0000256" key="7">
    <source>
        <dbReference type="ARBA" id="ARBA00022884"/>
    </source>
</evidence>
<dbReference type="PANTHER" id="PTHR13135">
    <property type="entry name" value="CYTOSOLIC RESINIFERATOXIN BINDING PROTEIN RBP-26"/>
    <property type="match status" value="1"/>
</dbReference>
<reference evidence="13" key="2">
    <citation type="submission" date="2020-08" db="EMBL/GenBank/DDBJ databases">
        <title>Plant Genome Project.</title>
        <authorList>
            <person name="Zhang R.-G."/>
        </authorList>
    </citation>
    <scope>NUCLEOTIDE SEQUENCE</scope>
    <source>
        <strain evidence="13">Huo1</strain>
        <tissue evidence="13">Leaf</tissue>
    </source>
</reference>
<evidence type="ECO:0000256" key="11">
    <source>
        <dbReference type="SAM" id="MobiDB-lite"/>
    </source>
</evidence>
<dbReference type="Gene3D" id="1.10.10.1440">
    <property type="entry name" value="PHAX RNA-binding domain"/>
    <property type="match status" value="1"/>
</dbReference>
<keyword evidence="6" id="KW-0963">Cytoplasm</keyword>
<proteinExistence type="inferred from homology"/>
<organism evidence="13">
    <name type="scientific">Salvia splendens</name>
    <name type="common">Scarlet sage</name>
    <dbReference type="NCBI Taxonomy" id="180675"/>
    <lineage>
        <taxon>Eukaryota</taxon>
        <taxon>Viridiplantae</taxon>
        <taxon>Streptophyta</taxon>
        <taxon>Embryophyta</taxon>
        <taxon>Tracheophyta</taxon>
        <taxon>Spermatophyta</taxon>
        <taxon>Magnoliopsida</taxon>
        <taxon>eudicotyledons</taxon>
        <taxon>Gunneridae</taxon>
        <taxon>Pentapetalae</taxon>
        <taxon>asterids</taxon>
        <taxon>lamiids</taxon>
        <taxon>Lamiales</taxon>
        <taxon>Lamiaceae</taxon>
        <taxon>Nepetoideae</taxon>
        <taxon>Mentheae</taxon>
        <taxon>Salviinae</taxon>
        <taxon>Salvia</taxon>
        <taxon>Salvia subgen. Calosphace</taxon>
        <taxon>core Calosphace</taxon>
    </lineage>
</organism>
<comment type="subcellular location">
    <subcellularLocation>
        <location evidence="2">Cytoplasm</location>
    </subcellularLocation>
    <subcellularLocation>
        <location evidence="1">Nucleus</location>
    </subcellularLocation>
</comment>
<comment type="caution">
    <text evidence="13">The sequence shown here is derived from an EMBL/GenBank/DDBJ whole genome shotgun (WGS) entry which is preliminary data.</text>
</comment>
<comment type="similarity">
    <text evidence="3">Belongs to the PHAX family.</text>
</comment>
<keyword evidence="7" id="KW-0694">RNA-binding</keyword>
<evidence type="ECO:0000256" key="10">
    <source>
        <dbReference type="ARBA" id="ARBA00030834"/>
    </source>
</evidence>
<dbReference type="GO" id="GO:0006408">
    <property type="term" value="P:snRNA export from nucleus"/>
    <property type="evidence" value="ECO:0007669"/>
    <property type="project" value="InterPro"/>
</dbReference>
<dbReference type="GO" id="GO:0005737">
    <property type="term" value="C:cytoplasm"/>
    <property type="evidence" value="ECO:0007669"/>
    <property type="project" value="UniProtKB-SubCell"/>
</dbReference>
<evidence type="ECO:0000256" key="5">
    <source>
        <dbReference type="ARBA" id="ARBA00022448"/>
    </source>
</evidence>
<name>A0A8X8W4S8_SALSN</name>
<dbReference type="Pfam" id="PF10258">
    <property type="entry name" value="PHAX_RNA-bd"/>
    <property type="match status" value="1"/>
</dbReference>
<gene>
    <name evidence="13" type="ORF">SASPL_153220</name>
</gene>
<evidence type="ECO:0000313" key="14">
    <source>
        <dbReference type="Proteomes" id="UP000298416"/>
    </source>
</evidence>
<dbReference type="EMBL" id="PNBA02000021">
    <property type="protein sequence ID" value="KAG6388023.1"/>
    <property type="molecule type" value="Genomic_DNA"/>
</dbReference>
<feature type="compositionally biased region" description="Basic and acidic residues" evidence="11">
    <location>
        <begin position="214"/>
        <end position="234"/>
    </location>
</feature>
<feature type="region of interest" description="Disordered" evidence="11">
    <location>
        <begin position="28"/>
        <end position="85"/>
    </location>
</feature>
<dbReference type="AlphaFoldDB" id="A0A8X8W4S8"/>
<evidence type="ECO:0000259" key="12">
    <source>
        <dbReference type="Pfam" id="PF10258"/>
    </source>
</evidence>
<dbReference type="Proteomes" id="UP000298416">
    <property type="component" value="Unassembled WGS sequence"/>
</dbReference>
<evidence type="ECO:0000256" key="1">
    <source>
        <dbReference type="ARBA" id="ARBA00004123"/>
    </source>
</evidence>
<keyword evidence="5" id="KW-0813">Transport</keyword>
<dbReference type="InterPro" id="IPR019385">
    <property type="entry name" value="PHAX_RNA-binding_domain"/>
</dbReference>
<dbReference type="InterPro" id="IPR039047">
    <property type="entry name" value="PHAX"/>
</dbReference>
<accession>A0A8X8W4S8</accession>
<dbReference type="GO" id="GO:0015031">
    <property type="term" value="P:protein transport"/>
    <property type="evidence" value="ECO:0007669"/>
    <property type="project" value="UniProtKB-KW"/>
</dbReference>
<feature type="compositionally biased region" description="Basic residues" evidence="11">
    <location>
        <begin position="62"/>
        <end position="79"/>
    </location>
</feature>
<dbReference type="GO" id="GO:0003723">
    <property type="term" value="F:RNA binding"/>
    <property type="evidence" value="ECO:0007669"/>
    <property type="project" value="UniProtKB-KW"/>
</dbReference>
<evidence type="ECO:0000256" key="6">
    <source>
        <dbReference type="ARBA" id="ARBA00022490"/>
    </source>
</evidence>
<dbReference type="GO" id="GO:0005634">
    <property type="term" value="C:nucleus"/>
    <property type="evidence" value="ECO:0007669"/>
    <property type="project" value="UniProtKB-SubCell"/>
</dbReference>
<evidence type="ECO:0000256" key="9">
    <source>
        <dbReference type="ARBA" id="ARBA00023242"/>
    </source>
</evidence>
<keyword evidence="14" id="KW-1185">Reference proteome</keyword>
<evidence type="ECO:0000256" key="8">
    <source>
        <dbReference type="ARBA" id="ARBA00022927"/>
    </source>
</evidence>
<evidence type="ECO:0000256" key="3">
    <source>
        <dbReference type="ARBA" id="ARBA00006094"/>
    </source>
</evidence>
<dbReference type="PANTHER" id="PTHR13135:SF0">
    <property type="entry name" value="PHOSPHORYLATED ADAPTER RNA EXPORT PROTEIN"/>
    <property type="match status" value="1"/>
</dbReference>
<protein>
    <recommendedName>
        <fullName evidence="4">Phosphorylated adapter RNA export protein</fullName>
    </recommendedName>
    <alternativeName>
        <fullName evidence="10">RNA U small nuclear RNA export adapter protein</fullName>
    </alternativeName>
</protein>
<evidence type="ECO:0000313" key="13">
    <source>
        <dbReference type="EMBL" id="KAG6388023.1"/>
    </source>
</evidence>
<keyword evidence="9" id="KW-0539">Nucleus</keyword>
<reference evidence="13" key="1">
    <citation type="submission" date="2018-01" db="EMBL/GenBank/DDBJ databases">
        <authorList>
            <person name="Mao J.F."/>
        </authorList>
    </citation>
    <scope>NUCLEOTIDE SEQUENCE</scope>
    <source>
        <strain evidence="13">Huo1</strain>
        <tissue evidence="13">Leaf</tissue>
    </source>
</reference>
<evidence type="ECO:0000256" key="2">
    <source>
        <dbReference type="ARBA" id="ARBA00004496"/>
    </source>
</evidence>
<feature type="compositionally biased region" description="Basic and acidic residues" evidence="11">
    <location>
        <begin position="174"/>
        <end position="192"/>
    </location>
</feature>
<dbReference type="InterPro" id="IPR038092">
    <property type="entry name" value="PHAX_RNA-binding_sf"/>
</dbReference>
<feature type="domain" description="Phosphorylated adapter RNA export protein RNA-binding" evidence="12">
    <location>
        <begin position="93"/>
        <end position="171"/>
    </location>
</feature>
<evidence type="ECO:0000256" key="4">
    <source>
        <dbReference type="ARBA" id="ARBA00016856"/>
    </source>
</evidence>
<feature type="region of interest" description="Disordered" evidence="11">
    <location>
        <begin position="174"/>
        <end position="234"/>
    </location>
</feature>
<keyword evidence="8" id="KW-0653">Protein transport</keyword>
<sequence>MEGQESLLDTLFDEENFEAGQDVEMLDVEEGEFVEPIQRTRAGESSNVHDIQEDQESNRPSSKQKNKKKKKKKNKRRRGGSVGPNVTDVNRFVIDACKRLREPKSYLMYTAVGCLGVAALSDLIKEVDAIQASGGQMTSDGSRFRRGGGVLWNIIKVRDPNAYKEIMRQGREFEKQFKQQKQEPPVQHRDAPSKNAPLAGNQIEGNPSDNMDLAPHDQSQHEAGPKRTSAHERIRMPVIYDDFLVGGENSKDKLADEEAAAVPAM</sequence>